<proteinExistence type="predicted"/>
<organism evidence="2 3">
    <name type="scientific">Cylindrodendrum hubeiense</name>
    <dbReference type="NCBI Taxonomy" id="595255"/>
    <lineage>
        <taxon>Eukaryota</taxon>
        <taxon>Fungi</taxon>
        <taxon>Dikarya</taxon>
        <taxon>Ascomycota</taxon>
        <taxon>Pezizomycotina</taxon>
        <taxon>Sordariomycetes</taxon>
        <taxon>Hypocreomycetidae</taxon>
        <taxon>Hypocreales</taxon>
        <taxon>Nectriaceae</taxon>
        <taxon>Cylindrodendrum</taxon>
    </lineage>
</organism>
<sequence>MVDPISVAMAGTETVKLCLELVHRVSTAIDLQKTGNSKLETISDDLASVSHVIKLVEAQEELKTKGVLKAVTSIQKITVNVHKYVERVKEKSSTGSKARQITYQFMKGPGEWETLSVMMIHLTAAKATLSLHIQMAHVGLTAVQGPATFNIINIKVLGDVNQNVEKMLGRGLLIAEIIKNKQPDGTILISYTVGTLQVLNNRTFDQALQINGMVGMETWGKFHQDLIIENNEARGFSTQINVPIKDETYKDALQNRLELAKAMAGSGSGANTWQPPPYAQWGYPAPPPMPGTQVYAQPPYPNGQQPGQEKEEVPRALMSSYGQQPLPQPPNYGLYSGYPYMVNKHPNQGNPGTKMDTAD</sequence>
<feature type="compositionally biased region" description="Pro residues" evidence="1">
    <location>
        <begin position="278"/>
        <end position="290"/>
    </location>
</feature>
<dbReference type="OrthoDB" id="3559235at2759"/>
<reference evidence="2" key="1">
    <citation type="submission" date="2020-03" db="EMBL/GenBank/DDBJ databases">
        <title>Draft Genome Sequence of Cylindrodendrum hubeiense.</title>
        <authorList>
            <person name="Buettner E."/>
            <person name="Kellner H."/>
        </authorList>
    </citation>
    <scope>NUCLEOTIDE SEQUENCE</scope>
    <source>
        <strain evidence="2">IHI 201604</strain>
    </source>
</reference>
<protein>
    <recommendedName>
        <fullName evidence="4">NACHT-NTPase and P-loop NTPases N-terminal domain-containing protein</fullName>
    </recommendedName>
</protein>
<name>A0A9P5HH96_9HYPO</name>
<evidence type="ECO:0000313" key="3">
    <source>
        <dbReference type="Proteomes" id="UP000722485"/>
    </source>
</evidence>
<gene>
    <name evidence="2" type="ORF">G7Z17_g229</name>
</gene>
<accession>A0A9P5HH96</accession>
<feature type="region of interest" description="Disordered" evidence="1">
    <location>
        <begin position="278"/>
        <end position="359"/>
    </location>
</feature>
<keyword evidence="3" id="KW-1185">Reference proteome</keyword>
<evidence type="ECO:0000256" key="1">
    <source>
        <dbReference type="SAM" id="MobiDB-lite"/>
    </source>
</evidence>
<dbReference type="Proteomes" id="UP000722485">
    <property type="component" value="Unassembled WGS sequence"/>
</dbReference>
<dbReference type="AlphaFoldDB" id="A0A9P5HH96"/>
<dbReference type="EMBL" id="JAANBB010000002">
    <property type="protein sequence ID" value="KAF7557989.1"/>
    <property type="molecule type" value="Genomic_DNA"/>
</dbReference>
<evidence type="ECO:0000313" key="2">
    <source>
        <dbReference type="EMBL" id="KAF7557989.1"/>
    </source>
</evidence>
<evidence type="ECO:0008006" key="4">
    <source>
        <dbReference type="Google" id="ProtNLM"/>
    </source>
</evidence>
<comment type="caution">
    <text evidence="2">The sequence shown here is derived from an EMBL/GenBank/DDBJ whole genome shotgun (WGS) entry which is preliminary data.</text>
</comment>